<evidence type="ECO:0000256" key="3">
    <source>
        <dbReference type="ARBA" id="ARBA00022490"/>
    </source>
</evidence>
<evidence type="ECO:0000256" key="4">
    <source>
        <dbReference type="ARBA" id="ARBA00037131"/>
    </source>
</evidence>
<keyword evidence="3" id="KW-0963">Cytoplasm</keyword>
<gene>
    <name evidence="6" type="ORF">HNR75_000885</name>
</gene>
<dbReference type="RefSeq" id="WP_188025796.1">
    <property type="nucleotide sequence ID" value="NZ_JACHGR010000002.1"/>
</dbReference>
<comment type="similarity">
    <text evidence="2">Belongs to the universal stress protein A family.</text>
</comment>
<dbReference type="Proteomes" id="UP000585721">
    <property type="component" value="Unassembled WGS sequence"/>
</dbReference>
<evidence type="ECO:0000259" key="5">
    <source>
        <dbReference type="Pfam" id="PF00582"/>
    </source>
</evidence>
<organism evidence="6 7">
    <name type="scientific">Tolumonas osonensis</name>
    <dbReference type="NCBI Taxonomy" id="675874"/>
    <lineage>
        <taxon>Bacteria</taxon>
        <taxon>Pseudomonadati</taxon>
        <taxon>Pseudomonadota</taxon>
        <taxon>Gammaproteobacteria</taxon>
        <taxon>Aeromonadales</taxon>
        <taxon>Aeromonadaceae</taxon>
        <taxon>Tolumonas</taxon>
    </lineage>
</organism>
<keyword evidence="7" id="KW-1185">Reference proteome</keyword>
<dbReference type="InterPro" id="IPR006016">
    <property type="entry name" value="UspA"/>
</dbReference>
<dbReference type="Pfam" id="PF00582">
    <property type="entry name" value="Usp"/>
    <property type="match status" value="2"/>
</dbReference>
<comment type="subcellular location">
    <subcellularLocation>
        <location evidence="1">Cytoplasm</location>
    </subcellularLocation>
</comment>
<proteinExistence type="inferred from homology"/>
<feature type="domain" description="UspA" evidence="5">
    <location>
        <begin position="163"/>
        <end position="301"/>
    </location>
</feature>
<dbReference type="EMBL" id="JACHGR010000002">
    <property type="protein sequence ID" value="MBB6055013.1"/>
    <property type="molecule type" value="Genomic_DNA"/>
</dbReference>
<accession>A0A841GNG3</accession>
<dbReference type="PANTHER" id="PTHR47892:SF1">
    <property type="entry name" value="UNIVERSAL STRESS PROTEIN E"/>
    <property type="match status" value="1"/>
</dbReference>
<name>A0A841GNG3_9GAMM</name>
<evidence type="ECO:0000256" key="1">
    <source>
        <dbReference type="ARBA" id="ARBA00004496"/>
    </source>
</evidence>
<reference evidence="6 7" key="1">
    <citation type="submission" date="2020-08" db="EMBL/GenBank/DDBJ databases">
        <title>Genomic Encyclopedia of Type Strains, Phase IV (KMG-IV): sequencing the most valuable type-strain genomes for metagenomic binning, comparative biology and taxonomic classification.</title>
        <authorList>
            <person name="Goeker M."/>
        </authorList>
    </citation>
    <scope>NUCLEOTIDE SEQUENCE [LARGE SCALE GENOMIC DNA]</scope>
    <source>
        <strain evidence="6 7">DSM 22975</strain>
    </source>
</reference>
<protein>
    <submittedName>
        <fullName evidence="6">Nucleotide-binding universal stress UspA family protein</fullName>
    </submittedName>
</protein>
<dbReference type="SUPFAM" id="SSF52402">
    <property type="entry name" value="Adenine nucleotide alpha hydrolases-like"/>
    <property type="match status" value="2"/>
</dbReference>
<evidence type="ECO:0000256" key="2">
    <source>
        <dbReference type="ARBA" id="ARBA00008791"/>
    </source>
</evidence>
<evidence type="ECO:0000313" key="6">
    <source>
        <dbReference type="EMBL" id="MBB6055013.1"/>
    </source>
</evidence>
<comment type="function">
    <text evidence="4">Required for resistance to DNA-damaging agents.</text>
</comment>
<comment type="caution">
    <text evidence="6">The sequence shown here is derived from an EMBL/GenBank/DDBJ whole genome shotgun (WGS) entry which is preliminary data.</text>
</comment>
<dbReference type="GO" id="GO:0005737">
    <property type="term" value="C:cytoplasm"/>
    <property type="evidence" value="ECO:0007669"/>
    <property type="project" value="UniProtKB-SubCell"/>
</dbReference>
<feature type="domain" description="UspA" evidence="5">
    <location>
        <begin position="4"/>
        <end position="135"/>
    </location>
</feature>
<sequence length="313" mass="34969">MRSFKNILYVFEPSIAQETNIIRAVSLAHSNQAHLAIIDVIPEQTVGSISTDLTEALISKRWNMLESLISSYTNVHDVDIEVRVGTKFLEVIRAVLRNNYDLVIKGAENPDWMMHLFGSDDMHLLRKCPCPIWLMKPQEKANYDCIVAAFDFDPDDQNQSLLNQQILDLANSLALSEFAELHLVHAWDVPEIEFVRGWINEPDTTTIREIDAERARHQAGMDALIKKLRDRLGAEAYSYLSPQVHLPMGSARKTIPALLKAVRADLIVMGTIARTGIPGFIIGNTAEAILDQLECSVLAVKPAGFVTPVTLLC</sequence>
<dbReference type="AlphaFoldDB" id="A0A841GNG3"/>
<evidence type="ECO:0000313" key="7">
    <source>
        <dbReference type="Proteomes" id="UP000585721"/>
    </source>
</evidence>
<dbReference type="Gene3D" id="3.40.50.12370">
    <property type="match status" value="1"/>
</dbReference>
<dbReference type="PANTHER" id="PTHR47892">
    <property type="entry name" value="UNIVERSAL STRESS PROTEIN E"/>
    <property type="match status" value="1"/>
</dbReference>